<evidence type="ECO:0000259" key="2">
    <source>
        <dbReference type="Pfam" id="PF04149"/>
    </source>
</evidence>
<evidence type="ECO:0000313" key="4">
    <source>
        <dbReference type="Proteomes" id="UP001612915"/>
    </source>
</evidence>
<feature type="region of interest" description="Disordered" evidence="1">
    <location>
        <begin position="1"/>
        <end position="21"/>
    </location>
</feature>
<evidence type="ECO:0000313" key="3">
    <source>
        <dbReference type="EMBL" id="MFI7586487.1"/>
    </source>
</evidence>
<organism evidence="3 4">
    <name type="scientific">Spongisporangium articulatum</name>
    <dbReference type="NCBI Taxonomy" id="3362603"/>
    <lineage>
        <taxon>Bacteria</taxon>
        <taxon>Bacillati</taxon>
        <taxon>Actinomycetota</taxon>
        <taxon>Actinomycetes</taxon>
        <taxon>Kineosporiales</taxon>
        <taxon>Kineosporiaceae</taxon>
        <taxon>Spongisporangium</taxon>
    </lineage>
</organism>
<accession>A0ABW8ALH4</accession>
<sequence>MPVSSPKNRGGSKVTGPDETGYRISSYCGGSGCVAVQLGGEVRIRDSKQASGPELVFDAGEWTAFVAGVKAGEFDL</sequence>
<dbReference type="EMBL" id="JBITLV010000001">
    <property type="protein sequence ID" value="MFI7586487.1"/>
    <property type="molecule type" value="Genomic_DNA"/>
</dbReference>
<dbReference type="InterPro" id="IPR007278">
    <property type="entry name" value="DUF397"/>
</dbReference>
<feature type="domain" description="DUF397" evidence="2">
    <location>
        <begin position="22"/>
        <end position="70"/>
    </location>
</feature>
<dbReference type="Pfam" id="PF04149">
    <property type="entry name" value="DUF397"/>
    <property type="match status" value="1"/>
</dbReference>
<comment type="caution">
    <text evidence="3">The sequence shown here is derived from an EMBL/GenBank/DDBJ whole genome shotgun (WGS) entry which is preliminary data.</text>
</comment>
<keyword evidence="4" id="KW-1185">Reference proteome</keyword>
<dbReference type="RefSeq" id="WP_398276214.1">
    <property type="nucleotide sequence ID" value="NZ_JBITLV010000001.1"/>
</dbReference>
<reference evidence="3 4" key="1">
    <citation type="submission" date="2024-10" db="EMBL/GenBank/DDBJ databases">
        <title>The Natural Products Discovery Center: Release of the First 8490 Sequenced Strains for Exploring Actinobacteria Biosynthetic Diversity.</title>
        <authorList>
            <person name="Kalkreuter E."/>
            <person name="Kautsar S.A."/>
            <person name="Yang D."/>
            <person name="Bader C.D."/>
            <person name="Teijaro C.N."/>
            <person name="Fluegel L."/>
            <person name="Davis C.M."/>
            <person name="Simpson J.R."/>
            <person name="Lauterbach L."/>
            <person name="Steele A.D."/>
            <person name="Gui C."/>
            <person name="Meng S."/>
            <person name="Li G."/>
            <person name="Viehrig K."/>
            <person name="Ye F."/>
            <person name="Su P."/>
            <person name="Kiefer A.F."/>
            <person name="Nichols A."/>
            <person name="Cepeda A.J."/>
            <person name="Yan W."/>
            <person name="Fan B."/>
            <person name="Jiang Y."/>
            <person name="Adhikari A."/>
            <person name="Zheng C.-J."/>
            <person name="Schuster L."/>
            <person name="Cowan T.M."/>
            <person name="Smanski M.J."/>
            <person name="Chevrette M.G."/>
            <person name="De Carvalho L.P.S."/>
            <person name="Shen B."/>
        </authorList>
    </citation>
    <scope>NUCLEOTIDE SEQUENCE [LARGE SCALE GENOMIC DNA]</scope>
    <source>
        <strain evidence="3 4">NPDC049639</strain>
    </source>
</reference>
<evidence type="ECO:0000256" key="1">
    <source>
        <dbReference type="SAM" id="MobiDB-lite"/>
    </source>
</evidence>
<dbReference type="Proteomes" id="UP001612915">
    <property type="component" value="Unassembled WGS sequence"/>
</dbReference>
<protein>
    <submittedName>
        <fullName evidence="3">DUF397 domain-containing protein</fullName>
    </submittedName>
</protein>
<gene>
    <name evidence="3" type="ORF">ACIB24_05375</name>
</gene>
<name>A0ABW8ALH4_9ACTN</name>
<proteinExistence type="predicted"/>